<dbReference type="Proteomes" id="UP000270094">
    <property type="component" value="Unassembled WGS sequence"/>
</dbReference>
<keyword evidence="3" id="KW-1185">Reference proteome</keyword>
<evidence type="ECO:0000256" key="1">
    <source>
        <dbReference type="SAM" id="Phobius"/>
    </source>
</evidence>
<keyword evidence="1" id="KW-1133">Transmembrane helix</keyword>
<accession>A0A3P7IK45</accession>
<organism evidence="2 3">
    <name type="scientific">Strongylus vulgaris</name>
    <name type="common">Blood worm</name>
    <dbReference type="NCBI Taxonomy" id="40348"/>
    <lineage>
        <taxon>Eukaryota</taxon>
        <taxon>Metazoa</taxon>
        <taxon>Ecdysozoa</taxon>
        <taxon>Nematoda</taxon>
        <taxon>Chromadorea</taxon>
        <taxon>Rhabditida</taxon>
        <taxon>Rhabditina</taxon>
        <taxon>Rhabditomorpha</taxon>
        <taxon>Strongyloidea</taxon>
        <taxon>Strongylidae</taxon>
        <taxon>Strongylus</taxon>
    </lineage>
</organism>
<feature type="transmembrane region" description="Helical" evidence="1">
    <location>
        <begin position="63"/>
        <end position="83"/>
    </location>
</feature>
<protein>
    <submittedName>
        <fullName evidence="2">Uncharacterized protein</fullName>
    </submittedName>
</protein>
<gene>
    <name evidence="2" type="ORF">SVUK_LOCUS5104</name>
</gene>
<reference evidence="2 3" key="1">
    <citation type="submission" date="2018-11" db="EMBL/GenBank/DDBJ databases">
        <authorList>
            <consortium name="Pathogen Informatics"/>
        </authorList>
    </citation>
    <scope>NUCLEOTIDE SEQUENCE [LARGE SCALE GENOMIC DNA]</scope>
</reference>
<name>A0A3P7IK45_STRVU</name>
<evidence type="ECO:0000313" key="2">
    <source>
        <dbReference type="EMBL" id="VDM70106.1"/>
    </source>
</evidence>
<keyword evidence="1" id="KW-0812">Transmembrane</keyword>
<dbReference type="AlphaFoldDB" id="A0A3P7IK45"/>
<proteinExistence type="predicted"/>
<sequence>MSKMLQEDVPNSFILYQHSQLFEILHRAVDTGQFQEGERGTRVVFSWAKIIGQYLFWFGSFYVQYQVSVPFLGAFINILIFSYRFKSIIPGLLLDLQANLSDTCFAFHVNPVLSL</sequence>
<keyword evidence="1" id="KW-0472">Membrane</keyword>
<evidence type="ECO:0000313" key="3">
    <source>
        <dbReference type="Proteomes" id="UP000270094"/>
    </source>
</evidence>
<dbReference type="OrthoDB" id="5920068at2759"/>
<dbReference type="EMBL" id="UYYB01014737">
    <property type="protein sequence ID" value="VDM70106.1"/>
    <property type="molecule type" value="Genomic_DNA"/>
</dbReference>